<dbReference type="PROSITE" id="PS51257">
    <property type="entry name" value="PROKAR_LIPOPROTEIN"/>
    <property type="match status" value="1"/>
</dbReference>
<evidence type="ECO:0000256" key="2">
    <source>
        <dbReference type="SAM" id="MobiDB-lite"/>
    </source>
</evidence>
<name>A0A7M1SP43_9MICO</name>
<dbReference type="SUPFAM" id="SSF53474">
    <property type="entry name" value="alpha/beta-Hydrolases"/>
    <property type="match status" value="1"/>
</dbReference>
<feature type="domain" description="BD-FAE-like" evidence="4">
    <location>
        <begin position="55"/>
        <end position="208"/>
    </location>
</feature>
<feature type="signal peptide" evidence="3">
    <location>
        <begin position="1"/>
        <end position="18"/>
    </location>
</feature>
<feature type="region of interest" description="Disordered" evidence="2">
    <location>
        <begin position="225"/>
        <end position="276"/>
    </location>
</feature>
<sequence>MRRVQVLTAALASALAFAGCSAAGQEQGEESEPVRLEYGAAPEQFGDLSVPEGADQTQARPAVVLIHGGFWQDAYELDLMEPLATDLTGRGYVVWNIEYRKVGESGGGYPGTMADVAAAIDHLAVLAEEHPIDLDRVAVVGHSAGGHLSLWAGTREDPVVEPVLVVGQAPVADLAAAATSDLGGTAVTELMGAAPDQDPQAYAAASPAERLPGNAAADRAGWRGHDRAGALRGRVRGSGSRGRGRDRVRGGRERRSLCSDQSAARTVGGGGGSATRDPVTVRRRCWVGQERPVVLPGVGEGLGAAPARAGRGAAMGCELAQVT</sequence>
<proteinExistence type="predicted"/>
<evidence type="ECO:0000256" key="3">
    <source>
        <dbReference type="SAM" id="SignalP"/>
    </source>
</evidence>
<keyword evidence="1 5" id="KW-0378">Hydrolase</keyword>
<dbReference type="InterPro" id="IPR049492">
    <property type="entry name" value="BD-FAE-like_dom"/>
</dbReference>
<evidence type="ECO:0000313" key="5">
    <source>
        <dbReference type="EMBL" id="QOR69346.1"/>
    </source>
</evidence>
<dbReference type="AlphaFoldDB" id="A0A7M1SP43"/>
<evidence type="ECO:0000313" key="6">
    <source>
        <dbReference type="Proteomes" id="UP000593758"/>
    </source>
</evidence>
<feature type="chain" id="PRO_5038969301" evidence="3">
    <location>
        <begin position="19"/>
        <end position="323"/>
    </location>
</feature>
<dbReference type="Pfam" id="PF20434">
    <property type="entry name" value="BD-FAE"/>
    <property type="match status" value="1"/>
</dbReference>
<dbReference type="GO" id="GO:0016787">
    <property type="term" value="F:hydrolase activity"/>
    <property type="evidence" value="ECO:0007669"/>
    <property type="project" value="UniProtKB-KW"/>
</dbReference>
<protein>
    <submittedName>
        <fullName evidence="5">Alpha/beta hydrolase</fullName>
    </submittedName>
</protein>
<dbReference type="KEGG" id="halt:IM660_11600"/>
<dbReference type="Gene3D" id="3.40.50.1820">
    <property type="entry name" value="alpha/beta hydrolase"/>
    <property type="match status" value="1"/>
</dbReference>
<gene>
    <name evidence="5" type="ORF">IM660_11600</name>
</gene>
<dbReference type="PANTHER" id="PTHR48081">
    <property type="entry name" value="AB HYDROLASE SUPERFAMILY PROTEIN C4A8.06C"/>
    <property type="match status" value="1"/>
</dbReference>
<keyword evidence="6" id="KW-1185">Reference proteome</keyword>
<evidence type="ECO:0000259" key="4">
    <source>
        <dbReference type="Pfam" id="PF20434"/>
    </source>
</evidence>
<keyword evidence="3" id="KW-0732">Signal</keyword>
<organism evidence="5 6">
    <name type="scientific">Ruania alkalisoli</name>
    <dbReference type="NCBI Taxonomy" id="2779775"/>
    <lineage>
        <taxon>Bacteria</taxon>
        <taxon>Bacillati</taxon>
        <taxon>Actinomycetota</taxon>
        <taxon>Actinomycetes</taxon>
        <taxon>Micrococcales</taxon>
        <taxon>Ruaniaceae</taxon>
        <taxon>Ruania</taxon>
    </lineage>
</organism>
<dbReference type="Proteomes" id="UP000593758">
    <property type="component" value="Chromosome"/>
</dbReference>
<feature type="compositionally biased region" description="Basic and acidic residues" evidence="2">
    <location>
        <begin position="243"/>
        <end position="257"/>
    </location>
</feature>
<reference evidence="5 6" key="1">
    <citation type="submission" date="2020-10" db="EMBL/GenBank/DDBJ databases">
        <title>Haloactinobacterium sp. RN3S43, a bacterium isolated from saline soil.</title>
        <authorList>
            <person name="Sun J.-Q."/>
        </authorList>
    </citation>
    <scope>NUCLEOTIDE SEQUENCE [LARGE SCALE GENOMIC DNA]</scope>
    <source>
        <strain evidence="5 6">RN3S43</strain>
    </source>
</reference>
<dbReference type="RefSeq" id="WP_193495665.1">
    <property type="nucleotide sequence ID" value="NZ_CP063169.1"/>
</dbReference>
<evidence type="ECO:0000256" key="1">
    <source>
        <dbReference type="ARBA" id="ARBA00022801"/>
    </source>
</evidence>
<dbReference type="InterPro" id="IPR029058">
    <property type="entry name" value="AB_hydrolase_fold"/>
</dbReference>
<dbReference type="InterPro" id="IPR050300">
    <property type="entry name" value="GDXG_lipolytic_enzyme"/>
</dbReference>
<dbReference type="EMBL" id="CP063169">
    <property type="protein sequence ID" value="QOR69346.1"/>
    <property type="molecule type" value="Genomic_DNA"/>
</dbReference>
<accession>A0A7M1SP43</accession>